<dbReference type="Proteomes" id="UP000648257">
    <property type="component" value="Unassembled WGS sequence"/>
</dbReference>
<dbReference type="InterPro" id="IPR036890">
    <property type="entry name" value="HATPase_C_sf"/>
</dbReference>
<proteinExistence type="predicted"/>
<dbReference type="PANTHER" id="PTHR34220">
    <property type="entry name" value="SENSOR HISTIDINE KINASE YPDA"/>
    <property type="match status" value="1"/>
</dbReference>
<keyword evidence="1" id="KW-0175">Coiled coil</keyword>
<name>A0ABR6X4J7_9BURK</name>
<dbReference type="SMART" id="SM00387">
    <property type="entry name" value="HATPase_c"/>
    <property type="match status" value="1"/>
</dbReference>
<keyword evidence="4" id="KW-0418">Kinase</keyword>
<keyword evidence="5" id="KW-1185">Reference proteome</keyword>
<organism evidence="4 5">
    <name type="scientific">Undibacterium seohonense</name>
    <dbReference type="NCBI Taxonomy" id="1344950"/>
    <lineage>
        <taxon>Bacteria</taxon>
        <taxon>Pseudomonadati</taxon>
        <taxon>Pseudomonadota</taxon>
        <taxon>Betaproteobacteria</taxon>
        <taxon>Burkholderiales</taxon>
        <taxon>Oxalobacteraceae</taxon>
        <taxon>Undibacterium</taxon>
    </lineage>
</organism>
<keyword evidence="2" id="KW-0472">Membrane</keyword>
<sequence>MLRQLSSPEFRLRLLKSLLWLTGFNIGVALFITLILRTGQSFFVNLVFSMLIGYSINVVIVTLRWLIWRDQKPPRFLFLLMCMVAAPIGYFIGGTIGMTIYGLKTPGFLSVIKSGEGIMVLMSIFISLFAGIFFWNQSKLAELEAEQEKEKARTAAIEKQAMQAQLQLLQAQIEPHMLFNTLANLQGLIALDPARAQHMLEQLIHYLRASLLSSRTEQTTLKHEFNLLTSYLELLAIRMGKRLTYQTDLPAELESQGIAPMLLQPLVENAIKHGIEPSMSGGSVHVSAQREGQFLHLKIIDTGMGLPADYDEHHQPEHHHSHVGNANVRERLLALYGAQASLTLKDNLPNGVIAHLCIPLSTE</sequence>
<evidence type="ECO:0000259" key="3">
    <source>
        <dbReference type="SMART" id="SM00387"/>
    </source>
</evidence>
<dbReference type="InterPro" id="IPR050640">
    <property type="entry name" value="Bact_2-comp_sensor_kinase"/>
</dbReference>
<keyword evidence="4" id="KW-0808">Transferase</keyword>
<feature type="transmembrane region" description="Helical" evidence="2">
    <location>
        <begin position="117"/>
        <end position="135"/>
    </location>
</feature>
<evidence type="ECO:0000256" key="1">
    <source>
        <dbReference type="SAM" id="Coils"/>
    </source>
</evidence>
<feature type="transmembrane region" description="Helical" evidence="2">
    <location>
        <begin position="12"/>
        <end position="36"/>
    </location>
</feature>
<gene>
    <name evidence="4" type="ORF">H8K52_10935</name>
</gene>
<feature type="transmembrane region" description="Helical" evidence="2">
    <location>
        <begin position="42"/>
        <end position="67"/>
    </location>
</feature>
<keyword evidence="2" id="KW-0812">Transmembrane</keyword>
<reference evidence="4 5" key="1">
    <citation type="submission" date="2020-08" db="EMBL/GenBank/DDBJ databases">
        <title>Novel species isolated from subtropical streams in China.</title>
        <authorList>
            <person name="Lu H."/>
        </authorList>
    </citation>
    <scope>NUCLEOTIDE SEQUENCE [LARGE SCALE GENOMIC DNA]</scope>
    <source>
        <strain evidence="4 5">KACC 16656</strain>
    </source>
</reference>
<feature type="coiled-coil region" evidence="1">
    <location>
        <begin position="140"/>
        <end position="172"/>
    </location>
</feature>
<protein>
    <submittedName>
        <fullName evidence="4">Histidine kinase</fullName>
    </submittedName>
</protein>
<dbReference type="Gene3D" id="3.30.565.10">
    <property type="entry name" value="Histidine kinase-like ATPase, C-terminal domain"/>
    <property type="match status" value="1"/>
</dbReference>
<evidence type="ECO:0000313" key="5">
    <source>
        <dbReference type="Proteomes" id="UP000648257"/>
    </source>
</evidence>
<dbReference type="Pfam" id="PF06580">
    <property type="entry name" value="His_kinase"/>
    <property type="match status" value="1"/>
</dbReference>
<evidence type="ECO:0000256" key="2">
    <source>
        <dbReference type="SAM" id="Phobius"/>
    </source>
</evidence>
<dbReference type="Pfam" id="PF02518">
    <property type="entry name" value="HATPase_c"/>
    <property type="match status" value="1"/>
</dbReference>
<dbReference type="SUPFAM" id="SSF55874">
    <property type="entry name" value="ATPase domain of HSP90 chaperone/DNA topoisomerase II/histidine kinase"/>
    <property type="match status" value="1"/>
</dbReference>
<comment type="caution">
    <text evidence="4">The sequence shown here is derived from an EMBL/GenBank/DDBJ whole genome shotgun (WGS) entry which is preliminary data.</text>
</comment>
<dbReference type="InterPro" id="IPR003594">
    <property type="entry name" value="HATPase_dom"/>
</dbReference>
<evidence type="ECO:0000313" key="4">
    <source>
        <dbReference type="EMBL" id="MBC3807859.1"/>
    </source>
</evidence>
<dbReference type="PANTHER" id="PTHR34220:SF9">
    <property type="entry name" value="SIGNAL TRANSDUCTION HISTIDINE KINASE INTERNAL REGION DOMAIN-CONTAINING PROTEIN"/>
    <property type="match status" value="1"/>
</dbReference>
<keyword evidence="2" id="KW-1133">Transmembrane helix</keyword>
<dbReference type="GO" id="GO:0016301">
    <property type="term" value="F:kinase activity"/>
    <property type="evidence" value="ECO:0007669"/>
    <property type="project" value="UniProtKB-KW"/>
</dbReference>
<feature type="domain" description="Histidine kinase/HSP90-like ATPase" evidence="3">
    <location>
        <begin position="258"/>
        <end position="362"/>
    </location>
</feature>
<dbReference type="EMBL" id="JACOFW010000010">
    <property type="protein sequence ID" value="MBC3807859.1"/>
    <property type="molecule type" value="Genomic_DNA"/>
</dbReference>
<accession>A0ABR6X4J7</accession>
<dbReference type="InterPro" id="IPR010559">
    <property type="entry name" value="Sig_transdc_His_kin_internal"/>
</dbReference>
<feature type="transmembrane region" description="Helical" evidence="2">
    <location>
        <begin position="76"/>
        <end position="97"/>
    </location>
</feature>